<feature type="region of interest" description="Disordered" evidence="1">
    <location>
        <begin position="95"/>
        <end position="137"/>
    </location>
</feature>
<proteinExistence type="predicted"/>
<dbReference type="EMBL" id="CAJNNW010025805">
    <property type="protein sequence ID" value="CAE8679836.1"/>
    <property type="molecule type" value="Genomic_DNA"/>
</dbReference>
<comment type="caution">
    <text evidence="2">The sequence shown here is derived from an EMBL/GenBank/DDBJ whole genome shotgun (WGS) entry which is preliminary data.</text>
</comment>
<dbReference type="AlphaFoldDB" id="A0A813JLP7"/>
<evidence type="ECO:0000313" key="3">
    <source>
        <dbReference type="Proteomes" id="UP000626109"/>
    </source>
</evidence>
<organism evidence="2 3">
    <name type="scientific">Polarella glacialis</name>
    <name type="common">Dinoflagellate</name>
    <dbReference type="NCBI Taxonomy" id="89957"/>
    <lineage>
        <taxon>Eukaryota</taxon>
        <taxon>Sar</taxon>
        <taxon>Alveolata</taxon>
        <taxon>Dinophyceae</taxon>
        <taxon>Suessiales</taxon>
        <taxon>Suessiaceae</taxon>
        <taxon>Polarella</taxon>
    </lineage>
</organism>
<gene>
    <name evidence="2" type="ORF">PGLA2088_LOCUS21580</name>
</gene>
<dbReference type="Proteomes" id="UP000626109">
    <property type="component" value="Unassembled WGS sequence"/>
</dbReference>
<protein>
    <submittedName>
        <fullName evidence="2">Uncharacterized protein</fullName>
    </submittedName>
</protein>
<evidence type="ECO:0000256" key="1">
    <source>
        <dbReference type="SAM" id="MobiDB-lite"/>
    </source>
</evidence>
<reference evidence="2" key="1">
    <citation type="submission" date="2021-02" db="EMBL/GenBank/DDBJ databases">
        <authorList>
            <person name="Dougan E. K."/>
            <person name="Rhodes N."/>
            <person name="Thang M."/>
            <person name="Chan C."/>
        </authorList>
    </citation>
    <scope>NUCLEOTIDE SEQUENCE</scope>
</reference>
<accession>A0A813JLP7</accession>
<evidence type="ECO:0000313" key="2">
    <source>
        <dbReference type="EMBL" id="CAE8679836.1"/>
    </source>
</evidence>
<name>A0A813JLP7_POLGL</name>
<sequence>MPPAEAFREGSRQDAGDTFKDFRRWARKLPVWDLEAAGGLLEVTVRQDLFHFLSQLCQRRLYAAQGREMLSMLLPLESWVSGGAVDKAPMELSLDTSKGQVAKPDPPQKGLPPTAGQLPAAPTKLSPVAEAAPSPGRGLKARVEAALKGGIQLTSGKDLVQMYRDSGLGGGGSMSATAADPEMLKLVLILAGQRLKDLYLEPLRRCGGASGVHFPHLHIDLQQRKAHTLPANVQAAVEMKISTQEKWSSLEKAWVLGARHELTIRYVLAYALVRAKATGRSNAVWIPLGMNTGAQGHANAVCFQSVDGKGAMRVLLYDPNFAAGQEHWVHAKKAVNDSLAGVRQLLDGSGLTIVGQAELFGHGLQTALGTTEQHQGWFSSTVYTTHAGYPICGAVVHFLAVVWLAVTVASCPVGLLEVEAALAEIVAERAGKAAVQGKLAAVLVDLSKGLEKESGFPAFLKSSLDKDKRDWPAEFLRSGGSITCRIPGKQPCTYTW</sequence>